<keyword evidence="4" id="KW-0479">Metal-binding</keyword>
<dbReference type="Gene3D" id="3.30.1600.10">
    <property type="entry name" value="SIR2/SIRT2 'Small Domain"/>
    <property type="match status" value="1"/>
</dbReference>
<dbReference type="Pfam" id="PF02146">
    <property type="entry name" value="SIR2"/>
    <property type="match status" value="1"/>
</dbReference>
<dbReference type="NCBIfam" id="NF001752">
    <property type="entry name" value="PRK00481.1-1"/>
    <property type="match status" value="1"/>
</dbReference>
<name>A0A0F7HMI8_9STAP</name>
<feature type="binding site" evidence="4">
    <location>
        <position position="131"/>
    </location>
    <ligand>
        <name>Zn(2+)</name>
        <dbReference type="ChEBI" id="CHEBI:29105"/>
    </ligand>
</feature>
<dbReference type="Gene3D" id="3.40.50.1220">
    <property type="entry name" value="TPP-binding domain"/>
    <property type="match status" value="1"/>
</dbReference>
<dbReference type="GO" id="GO:0046872">
    <property type="term" value="F:metal ion binding"/>
    <property type="evidence" value="ECO:0007669"/>
    <property type="project" value="UniProtKB-KW"/>
</dbReference>
<evidence type="ECO:0000313" key="6">
    <source>
        <dbReference type="EMBL" id="AKG74144.1"/>
    </source>
</evidence>
<feature type="binding site" evidence="4">
    <location>
        <position position="153"/>
    </location>
    <ligand>
        <name>Zn(2+)</name>
        <dbReference type="ChEBI" id="CHEBI:29105"/>
    </ligand>
</feature>
<dbReference type="Proteomes" id="UP000034029">
    <property type="component" value="Chromosome"/>
</dbReference>
<protein>
    <recommendedName>
        <fullName evidence="1">protein acetyllysine N-acetyltransferase</fullName>
        <ecNumber evidence="1">2.3.1.286</ecNumber>
    </recommendedName>
</protein>
<dbReference type="PANTHER" id="PTHR11085">
    <property type="entry name" value="NAD-DEPENDENT PROTEIN DEACYLASE SIRTUIN-5, MITOCHONDRIAL-RELATED"/>
    <property type="match status" value="1"/>
</dbReference>
<dbReference type="EMBL" id="CP011366">
    <property type="protein sequence ID" value="AKG74144.1"/>
    <property type="molecule type" value="Genomic_DNA"/>
</dbReference>
<dbReference type="InterPro" id="IPR003000">
    <property type="entry name" value="Sirtuin"/>
</dbReference>
<dbReference type="KEGG" id="shv:AAT16_07785"/>
<evidence type="ECO:0000256" key="3">
    <source>
        <dbReference type="ARBA" id="ARBA00023027"/>
    </source>
</evidence>
<keyword evidence="3" id="KW-0520">NAD</keyword>
<gene>
    <name evidence="6" type="ORF">AAT16_07785</name>
    <name evidence="7" type="ORF">SAMN05216235_0804</name>
</gene>
<dbReference type="RefSeq" id="WP_046790328.1">
    <property type="nucleotide sequence ID" value="NZ_CP011366.1"/>
</dbReference>
<feature type="domain" description="Deacetylase sirtuin-type" evidence="5">
    <location>
        <begin position="1"/>
        <end position="241"/>
    </location>
</feature>
<evidence type="ECO:0000313" key="7">
    <source>
        <dbReference type="EMBL" id="SFK61090.1"/>
    </source>
</evidence>
<proteinExistence type="predicted"/>
<dbReference type="InterPro" id="IPR029035">
    <property type="entry name" value="DHS-like_NAD/FAD-binding_dom"/>
</dbReference>
<keyword evidence="8" id="KW-1185">Reference proteome</keyword>
<organism evidence="7 9">
    <name type="scientific">Salinicoccus halodurans</name>
    <dbReference type="NCBI Taxonomy" id="407035"/>
    <lineage>
        <taxon>Bacteria</taxon>
        <taxon>Bacillati</taxon>
        <taxon>Bacillota</taxon>
        <taxon>Bacilli</taxon>
        <taxon>Bacillales</taxon>
        <taxon>Staphylococcaceae</taxon>
        <taxon>Salinicoccus</taxon>
    </lineage>
</organism>
<dbReference type="InterPro" id="IPR050134">
    <property type="entry name" value="NAD-dep_sirtuin_deacylases"/>
</dbReference>
<feature type="binding site" evidence="4">
    <location>
        <position position="134"/>
    </location>
    <ligand>
        <name>Zn(2+)</name>
        <dbReference type="ChEBI" id="CHEBI:29105"/>
    </ligand>
</feature>
<dbReference type="InterPro" id="IPR026591">
    <property type="entry name" value="Sirtuin_cat_small_dom_sf"/>
</dbReference>
<dbReference type="GO" id="GO:0070403">
    <property type="term" value="F:NAD+ binding"/>
    <property type="evidence" value="ECO:0007669"/>
    <property type="project" value="InterPro"/>
</dbReference>
<reference evidence="6 8" key="1">
    <citation type="journal article" date="2015" name="Int. J. Syst. Evol. Microbiol.">
        <title>Complete genome sequence of Salinicoccus halodurans H3B36, isolated from the Qaidam Basin in China.</title>
        <authorList>
            <person name="Jiang K."/>
            <person name="Xue Y."/>
            <person name="Ma Y."/>
        </authorList>
    </citation>
    <scope>NUCLEOTIDE SEQUENCE [LARGE SCALE GENOMIC DNA]</scope>
    <source>
        <strain evidence="6 8">H3B36</strain>
    </source>
</reference>
<evidence type="ECO:0000256" key="2">
    <source>
        <dbReference type="ARBA" id="ARBA00022679"/>
    </source>
</evidence>
<evidence type="ECO:0000313" key="8">
    <source>
        <dbReference type="Proteomes" id="UP000034029"/>
    </source>
</evidence>
<dbReference type="Proteomes" id="UP000183090">
    <property type="component" value="Unassembled WGS sequence"/>
</dbReference>
<evidence type="ECO:0000256" key="1">
    <source>
        <dbReference type="ARBA" id="ARBA00012928"/>
    </source>
</evidence>
<dbReference type="PANTHER" id="PTHR11085:SF4">
    <property type="entry name" value="NAD-DEPENDENT PROTEIN DEACYLASE"/>
    <property type="match status" value="1"/>
</dbReference>
<dbReference type="InterPro" id="IPR026590">
    <property type="entry name" value="Ssirtuin_cat_dom"/>
</dbReference>
<evidence type="ECO:0000313" key="9">
    <source>
        <dbReference type="Proteomes" id="UP000183090"/>
    </source>
</evidence>
<accession>A0A0F7HMI8</accession>
<dbReference type="OrthoDB" id="9800582at2"/>
<dbReference type="SUPFAM" id="SSF52467">
    <property type="entry name" value="DHS-like NAD/FAD-binding domain"/>
    <property type="match status" value="1"/>
</dbReference>
<feature type="binding site" evidence="4">
    <location>
        <position position="151"/>
    </location>
    <ligand>
        <name>Zn(2+)</name>
        <dbReference type="ChEBI" id="CHEBI:29105"/>
    </ligand>
</feature>
<dbReference type="EMBL" id="FOTB01000001">
    <property type="protein sequence ID" value="SFK61090.1"/>
    <property type="molecule type" value="Genomic_DNA"/>
</dbReference>
<reference evidence="8" key="2">
    <citation type="submission" date="2015-04" db="EMBL/GenBank/DDBJ databases">
        <title>Complete genome sequence of Salinicoccus halodurans strain H3B36, isolated from the Qaidam basin of China.</title>
        <authorList>
            <person name="Ma Y."/>
            <person name="Jiang K."/>
            <person name="Xue Y."/>
        </authorList>
    </citation>
    <scope>NUCLEOTIDE SEQUENCE [LARGE SCALE GENOMIC DNA]</scope>
    <source>
        <strain evidence="8">H3B36</strain>
    </source>
</reference>
<dbReference type="GO" id="GO:0017136">
    <property type="term" value="F:histone deacetylase activity, NAD-dependent"/>
    <property type="evidence" value="ECO:0007669"/>
    <property type="project" value="TreeGrafter"/>
</dbReference>
<dbReference type="EC" id="2.3.1.286" evidence="1"/>
<feature type="active site" description="Proton acceptor" evidence="4">
    <location>
        <position position="123"/>
    </location>
</feature>
<reference evidence="7 9" key="3">
    <citation type="submission" date="2016-10" db="EMBL/GenBank/DDBJ databases">
        <authorList>
            <person name="Varghese N."/>
            <person name="Submissions S."/>
        </authorList>
    </citation>
    <scope>NUCLEOTIDE SEQUENCE [LARGE SCALE GENOMIC DNA]</scope>
    <source>
        <strain evidence="7 9">CGMCC 1.6501</strain>
    </source>
</reference>
<dbReference type="PROSITE" id="PS50305">
    <property type="entry name" value="SIRTUIN"/>
    <property type="match status" value="1"/>
</dbReference>
<keyword evidence="2" id="KW-0808">Transferase</keyword>
<evidence type="ECO:0000256" key="4">
    <source>
        <dbReference type="PROSITE-ProRule" id="PRU00236"/>
    </source>
</evidence>
<sequence length="241" mass="27016">MDTDLRRFKDIMGDGRRIVFFTGAGVSVKSGIPDFRSMGGLFDEISKEGHSPEYLLSADHLNDNPESFIDFYRKRLLLADKAPNIVHEYIASMEHEGRSSGVITQNIDGLHSDAGSNNVDELHGTLNRFYCTLCRRQFTKETVMKNDLKHCSCGGVLRPDIVLYGEMLDEQTIFSAIDKISNADVLVVLGSSLVVNPAAAMTDYFNGEHFIIINKDPTPFDRDATLVFNRDMTEIIETIQQ</sequence>
<dbReference type="AlphaFoldDB" id="A0A0F7HMI8"/>
<keyword evidence="4" id="KW-0862">Zinc</keyword>
<evidence type="ECO:0000259" key="5">
    <source>
        <dbReference type="PROSITE" id="PS50305"/>
    </source>
</evidence>